<comment type="catalytic activity">
    <reaction evidence="26">
        <text>GTP + H2O = GDP + phosphate + H(+)</text>
        <dbReference type="Rhea" id="RHEA:19669"/>
        <dbReference type="ChEBI" id="CHEBI:15377"/>
        <dbReference type="ChEBI" id="CHEBI:15378"/>
        <dbReference type="ChEBI" id="CHEBI:37565"/>
        <dbReference type="ChEBI" id="CHEBI:43474"/>
        <dbReference type="ChEBI" id="CHEBI:58189"/>
    </reaction>
</comment>
<dbReference type="GO" id="GO:0005524">
    <property type="term" value="F:ATP binding"/>
    <property type="evidence" value="ECO:0007669"/>
    <property type="project" value="UniProtKB-KW"/>
</dbReference>
<evidence type="ECO:0000259" key="28">
    <source>
        <dbReference type="PROSITE" id="PS51590"/>
    </source>
</evidence>
<keyword evidence="7" id="KW-0507">mRNA processing</keyword>
<sequence>MDTLFEKPRFTKKALSTHLDAPLKVDTLNAILNWIRHPKEERKIKSFPQKKLTRWKRAKIEISNLLGEEGVWDIKYGNFTTGFSSAQQHLLIDFNPPFPITDYNDRLTNLIKLSLKNLQIQMPILKQLGSRLPRINLGQFFEKFHQDKYLHKLFVLKELLEDGNLISSVENKFSQNFRGHKFWEKKQEGRYIQLWLNNFDFIRVSHNFSILNLKGKNFIGTRDHYLGLTDVFSQRFNLLLASAFTDLHPDSSIPPRSDLLFMFEWGDNILTSLGNEGFDVLSKWEALCIGHFLEKSNDKLVDNSSFLKEIQTGLTENYPLLAIQFNQLDSFLQSVFDRDPEHLIQLYGLFRIWGHPSIDSTEGLKKLRDIATKPRRLNWGKIDTVNNKFKEYFCLSYFRKHNVYPSLNLTNLLSHSYLKKCIETNSPIDTRYSSYSLDDWRYIRSEKTFEIPKTYDISELISDKATSLALDDLIAAIKKEGGIGMAVDRSVLINWMKSDLGDPEEFLRKINDYGFPMNENAVGLCPKERELKIKARMFALMPLVKRMYVVLTEALIADNILPYFPEVTMLDSQTELLSRHYRQTSGMMETLNQEKTIIVNSDFEKWNTNMREPETKTLFRFIDGLFGFTNCIGRTHELFGKFLYLADPDANLIPVGPELKVNDHVWTGHLGGLEGMRQKGWTVWTVVILKYLMELHHIRGTIMGQGDNQVLILKYPSYMSEDLVKKTHKTFMDGLESFISDLGPPLKREETWESSQLFLYGKFPIFKGVPLSMSLKKMSRMMRTSNEGFPTLESSLSALAASFFDSSNFSHSIILPFLLYSFNTADCFNFHLRESLFSIGKSYLTDAISKGLFKIPVGNGLQQEIHLKLTPSFKKKLVEDEYWLTSLLLLFPRILGGYPVSLIGDVLLRGFPDPLTLAISQIKLFYSPSHEHSRFYASFLAPVFSSYKNYEMLLSDPVSINLLHPSSPGEQLKRKVLDLIMSPTIEKSTSFTKFLSKTSKNQADLCESLVTMKPFLNPRIGHAILECTVESRANKITSRIEKTNTLLNLLIKNSDEDLNFLIGLSERNYLTSVLYQIITVSKSINTDLCATTSAEMMRNVSWGKKISGVTFASPFEAFKGCPSDEDICGSKCINKELGCIKTKVISQINNYRAKLGPVRPFLGSSTKEKIVKSMGKSVAKDTSSLIKKNANVLRLINWGTSLSSNLSKLLIKLFQSVTDLPWEIMIPNEDQISGSYEHRFSGSSVSSGCFLPVLYNKSTYMTLSTTPLTAYSKGSQNVNLMFQAVMIGIESSLSCTMEEGSTIHFHIACKDCIKPINEQMLDIDPTNFSPNTYPEDPQFWVSKADLDLPSENDCLPNTDSQRLSDTIGAYEVFLWIGAFEIWGEYSKHSIVNAGEGRDDRSGASIPMSWIFKLKDTSILSYLSYWITLEIVFQDPKILKDMNSDVSLQIVVLSRSLQSFSSLLPLIHRPDLIHQLSSTHGVPLPTGNPPTSVSWLSFFRNCIATICRIKNLMSVTALTLPDGRPCSTYLWRLLVQSYITGKLDYHSLTGLRRGIPWKQLVLKGRSLSVICTIKKLIASQSLSNSLIHYVMSLLNSHSLLFTASSADYWAHQVTSQQGDSSENLPCFTLTMPHPPSTLGSWRMENAKDLIPVDYELNLETCLSIGKCTSIGEATLWRCFSRTGACIYKSIEFWNYWRSINPYPSYIICIGDGNGAYTLSAKSIFPGAKVYFNTLFEEKRIGGEDIDGYLPPEFHQFGIQPGDVEGLQAVKYGISDVLNENWSHQKVYSSVRVRDPHKESLVIISDVELPASQPRQWMNLCIQLIHHTEVLKSNTMIVKMYSSSPLIFSQCLTFLSGSFKEIKVIKLSVSNPATGEVLTICTGLLPTTKRLLRLEGNKLSGYWSPKILDKIGMISPSDIFSPDAKTNIKIISEKLWESLYHSKIPELIPHSQPGKYPLGRSTYLVNQRISQNFRLDWRVNQGLKLGQSREHALFICKFHLTMLGGLIDSHINLANFLKIWREGGVIVYLSRGGKILSLPRSKHWKVSSETAYSIPFSLIYPSTMKDLMKLIGRLQFTDSYKSIRYQFSLSDINIFSKFSNSRWFDDNHPTYQALSALELPVDMTLGVTMFRNLYEGKVRKLMIKTQTNYLWVTIPVKDSTRKLTKMIKRYCGKSVVNIEKTESITKADVLKSQSKAKSWEKDGIDEQQYSSWADEVEEAHALGYFQ</sequence>
<evidence type="ECO:0000256" key="12">
    <source>
        <dbReference type="ARBA" id="ARBA00022801"/>
    </source>
</evidence>
<keyword evidence="8" id="KW-0808">Transferase</keyword>
<evidence type="ECO:0000256" key="19">
    <source>
        <dbReference type="ARBA" id="ARBA00024494"/>
    </source>
</evidence>
<reference evidence="29" key="2">
    <citation type="submission" date="2020-03" db="EMBL/GenBank/DDBJ databases">
        <authorList>
            <person name="Kafer S."/>
            <person name="Paraskevopoulou S."/>
            <person name="Zirkel F."/>
            <person name="Wieseke N."/>
            <person name="Donath A."/>
            <person name="Petersen M."/>
            <person name="Jones T.C."/>
            <person name="Liu S."/>
            <person name="Zhou X."/>
            <person name="Middendorf M."/>
            <person name="Junglen S."/>
            <person name="Misof B."/>
            <person name="Drosten C."/>
        </authorList>
    </citation>
    <scope>NUCLEOTIDE SEQUENCE</scope>
    <source>
        <strain evidence="29">OKIAV20</strain>
    </source>
</reference>
<dbReference type="PROSITE" id="PS51590">
    <property type="entry name" value="SAM_MT_MNV_L"/>
    <property type="match status" value="1"/>
</dbReference>
<evidence type="ECO:0000256" key="7">
    <source>
        <dbReference type="ARBA" id="ARBA00022664"/>
    </source>
</evidence>
<evidence type="ECO:0000256" key="26">
    <source>
        <dbReference type="ARBA" id="ARBA00048548"/>
    </source>
</evidence>
<evidence type="ECO:0000256" key="1">
    <source>
        <dbReference type="ARBA" id="ARBA00004192"/>
    </source>
</evidence>
<evidence type="ECO:0000256" key="16">
    <source>
        <dbReference type="ARBA" id="ARBA00023042"/>
    </source>
</evidence>
<evidence type="ECO:0000256" key="22">
    <source>
        <dbReference type="ARBA" id="ARBA00030436"/>
    </source>
</evidence>
<accession>A0A7D7F2Y6</accession>
<dbReference type="EC" id="2.7.7.48" evidence="3"/>
<organism evidence="29">
    <name type="scientific">Coleopteran rhabdo-related virus OKIAV20</name>
    <dbReference type="NCBI Taxonomy" id="2746287"/>
    <lineage>
        <taxon>Viruses</taxon>
        <taxon>Riboviria</taxon>
        <taxon>Orthornavirae</taxon>
        <taxon>Negarnaviricota</taxon>
        <taxon>Haploviricotina</taxon>
        <taxon>Monjiviricetes</taxon>
        <taxon>Mononegavirales</taxon>
        <taxon>Rhabdoviridae</taxon>
    </lineage>
</organism>
<comment type="catalytic activity">
    <reaction evidence="19">
        <text>a 5'-end triphospho-adenylyl-adenylyl-cytidylyl-adenosine in mRNA + GDP + H(+) = a 5'-end (5'-triphosphoguanosine)-adenylyl-adenylyl-cytidylyl-adenosine in mRNA + diphosphate</text>
        <dbReference type="Rhea" id="RHEA:65436"/>
        <dbReference type="Rhea" id="RHEA-COMP:16797"/>
        <dbReference type="Rhea" id="RHEA-COMP:16799"/>
        <dbReference type="ChEBI" id="CHEBI:15378"/>
        <dbReference type="ChEBI" id="CHEBI:33019"/>
        <dbReference type="ChEBI" id="CHEBI:58189"/>
        <dbReference type="ChEBI" id="CHEBI:156484"/>
        <dbReference type="ChEBI" id="CHEBI:156503"/>
        <dbReference type="EC" id="2.7.7.88"/>
    </reaction>
</comment>
<dbReference type="GO" id="GO:0016787">
    <property type="term" value="F:hydrolase activity"/>
    <property type="evidence" value="ECO:0007669"/>
    <property type="project" value="UniProtKB-KW"/>
</dbReference>
<evidence type="ECO:0000256" key="15">
    <source>
        <dbReference type="ARBA" id="ARBA00022953"/>
    </source>
</evidence>
<evidence type="ECO:0000256" key="10">
    <source>
        <dbReference type="ARBA" id="ARBA00022695"/>
    </source>
</evidence>
<dbReference type="GO" id="GO:0030430">
    <property type="term" value="C:host cell cytoplasm"/>
    <property type="evidence" value="ECO:0007669"/>
    <property type="project" value="UniProtKB-SubCell"/>
</dbReference>
<evidence type="ECO:0000256" key="5">
    <source>
        <dbReference type="ARBA" id="ARBA00022484"/>
    </source>
</evidence>
<proteinExistence type="predicted"/>
<evidence type="ECO:0000256" key="2">
    <source>
        <dbReference type="ARBA" id="ARBA00004328"/>
    </source>
</evidence>
<evidence type="ECO:0000256" key="25">
    <source>
        <dbReference type="ARBA" id="ARBA00047370"/>
    </source>
</evidence>
<dbReference type="InterPro" id="IPR014023">
    <property type="entry name" value="Mononeg_RNA_pol_cat"/>
</dbReference>
<feature type="domain" description="Mononegavirus-type SAM-dependent 2'-O-MTase" evidence="28">
    <location>
        <begin position="1676"/>
        <end position="1878"/>
    </location>
</feature>
<evidence type="ECO:0000259" key="27">
    <source>
        <dbReference type="PROSITE" id="PS50526"/>
    </source>
</evidence>
<reference evidence="29" key="1">
    <citation type="journal article" date="2019" name="PLoS Pathog.">
        <title>Re-assessing the diversity of negative strand RNA viruses in insects.</title>
        <authorList>
            <person name="Kafer S."/>
            <person name="Paraskevopoulou S."/>
            <person name="Zirkel F."/>
            <person name="Wieseke N."/>
            <person name="Donath A."/>
            <person name="Petersen M."/>
            <person name="Jones T.C."/>
            <person name="Liu S."/>
            <person name="Zhou X."/>
            <person name="Middendorf M."/>
            <person name="Junglen S."/>
            <person name="Misof B."/>
            <person name="Drosten C."/>
        </authorList>
    </citation>
    <scope>NUCLEOTIDE SEQUENCE</scope>
    <source>
        <strain evidence="29">OKIAV20</strain>
    </source>
</reference>
<keyword evidence="5 29" id="KW-0696">RNA-directed RNA polymerase</keyword>
<keyword evidence="14" id="KW-0946">Virion</keyword>
<evidence type="ECO:0000256" key="14">
    <source>
        <dbReference type="ARBA" id="ARBA00022844"/>
    </source>
</evidence>
<evidence type="ECO:0000256" key="20">
    <source>
        <dbReference type="ARBA" id="ARBA00024499"/>
    </source>
</evidence>
<keyword evidence="10" id="KW-0548">Nucleotidyltransferase</keyword>
<evidence type="ECO:0000256" key="6">
    <source>
        <dbReference type="ARBA" id="ARBA00022603"/>
    </source>
</evidence>
<keyword evidence="16" id="KW-0506">mRNA capping</keyword>
<keyword evidence="13" id="KW-0067">ATP-binding</keyword>
<keyword evidence="17" id="KW-1035">Host cytoplasm</keyword>
<dbReference type="GO" id="GO:0044423">
    <property type="term" value="C:virion component"/>
    <property type="evidence" value="ECO:0007669"/>
    <property type="project" value="UniProtKB-KW"/>
</dbReference>
<keyword evidence="11" id="KW-0547">Nucleotide-binding</keyword>
<evidence type="ECO:0000256" key="18">
    <source>
        <dbReference type="ARBA" id="ARBA00023268"/>
    </source>
</evidence>
<dbReference type="GO" id="GO:0004482">
    <property type="term" value="F:mRNA 5'-cap (guanine-N7-)-methyltransferase activity"/>
    <property type="evidence" value="ECO:0007669"/>
    <property type="project" value="InterPro"/>
</dbReference>
<evidence type="ECO:0000256" key="9">
    <source>
        <dbReference type="ARBA" id="ARBA00022691"/>
    </source>
</evidence>
<keyword evidence="9" id="KW-0949">S-adenosyl-L-methionine</keyword>
<evidence type="ECO:0000256" key="8">
    <source>
        <dbReference type="ARBA" id="ARBA00022679"/>
    </source>
</evidence>
<dbReference type="PROSITE" id="PS50526">
    <property type="entry name" value="RDRP_SSRNA_NEG_NONSEG"/>
    <property type="match status" value="1"/>
</dbReference>
<keyword evidence="12" id="KW-0378">Hydrolase</keyword>
<dbReference type="Pfam" id="PF14318">
    <property type="entry name" value="Mononeg_mRNAcap"/>
    <property type="match status" value="1"/>
</dbReference>
<feature type="domain" description="RdRp catalytic" evidence="27">
    <location>
        <begin position="595"/>
        <end position="768"/>
    </location>
</feature>
<comment type="catalytic activity">
    <reaction evidence="25">
        <text>a 5'-end (5'-triphosphoguanosine)-adenylyl-adenylyl-cytidylyl-adenosine in mRNA + 2 S-adenosyl-L-methionine = a 5'-end (N(7)-methyl 5'-triphosphoguanosine)-(2'-O-methyladenylyl)-adenylyl-cytidylyl-adenosine in mRNA + 2 S-adenosyl-L-homocysteine + H(+)</text>
        <dbReference type="Rhea" id="RHEA:65376"/>
        <dbReference type="Rhea" id="RHEA-COMP:16797"/>
        <dbReference type="Rhea" id="RHEA-COMP:16798"/>
        <dbReference type="ChEBI" id="CHEBI:15378"/>
        <dbReference type="ChEBI" id="CHEBI:57856"/>
        <dbReference type="ChEBI" id="CHEBI:59789"/>
        <dbReference type="ChEBI" id="CHEBI:156483"/>
        <dbReference type="ChEBI" id="CHEBI:156484"/>
        <dbReference type="EC" id="2.1.1.375"/>
    </reaction>
</comment>
<name>A0A7D7F2Y6_9RHAB</name>
<evidence type="ECO:0000256" key="17">
    <source>
        <dbReference type="ARBA" id="ARBA00023200"/>
    </source>
</evidence>
<comment type="catalytic activity">
    <reaction evidence="24">
        <text>a 5'-end (5'-triphosphoguanosine)-adenylyl-adenylyl-cytidylyl-adenosine in mRNA + S-adenosyl-L-methionine = a 5'-end (5'-triphosphoguanosine)-(2'-O-methyladenylyl)-adenylyl-cytidylyl-adenosine in mRNA + S-adenosyl-L-homocysteine + H(+)</text>
        <dbReference type="Rhea" id="RHEA:65380"/>
        <dbReference type="Rhea" id="RHEA-COMP:16797"/>
        <dbReference type="Rhea" id="RHEA-COMP:16801"/>
        <dbReference type="ChEBI" id="CHEBI:15378"/>
        <dbReference type="ChEBI" id="CHEBI:57856"/>
        <dbReference type="ChEBI" id="CHEBI:59789"/>
        <dbReference type="ChEBI" id="CHEBI:156482"/>
        <dbReference type="ChEBI" id="CHEBI:156484"/>
    </reaction>
</comment>
<dbReference type="InterPro" id="IPR025786">
    <property type="entry name" value="Mononega_L_MeTrfase"/>
</dbReference>
<evidence type="ECO:0000256" key="23">
    <source>
        <dbReference type="ARBA" id="ARBA00031012"/>
    </source>
</evidence>
<evidence type="ECO:0000256" key="3">
    <source>
        <dbReference type="ARBA" id="ARBA00012494"/>
    </source>
</evidence>
<keyword evidence="15" id="KW-0693">Viral RNA replication</keyword>
<keyword evidence="18" id="KW-0511">Multifunctional enzyme</keyword>
<protein>
    <recommendedName>
        <fullName evidence="23">Replicase</fullName>
        <ecNumber evidence="21">2.1.1.375</ecNumber>
        <ecNumber evidence="3">2.7.7.48</ecNumber>
        <ecNumber evidence="4">2.7.7.88</ecNumber>
    </recommendedName>
    <alternativeName>
        <fullName evidence="22">Transcriptase</fullName>
    </alternativeName>
</protein>
<dbReference type="InterPro" id="IPR026890">
    <property type="entry name" value="Mononeg_mRNAcap"/>
</dbReference>
<evidence type="ECO:0000256" key="11">
    <source>
        <dbReference type="ARBA" id="ARBA00022741"/>
    </source>
</evidence>
<dbReference type="EC" id="2.7.7.88" evidence="4"/>
<comment type="catalytic activity">
    <reaction evidence="20">
        <text>a 5'-end (5'-triphosphoguanosine)-(2'-O-methyladenylyl)-adenylyl-cytidylyl-adenosine in mRNA + S-adenosyl-L-methionine = a 5'-end (N(7)-methyl 5'-triphosphoguanosine)-(2'-O-methyladenylyl)-adenylyl-cytidylyl-adenosine in mRNA + S-adenosyl-L-homocysteine</text>
        <dbReference type="Rhea" id="RHEA:65440"/>
        <dbReference type="Rhea" id="RHEA-COMP:16798"/>
        <dbReference type="Rhea" id="RHEA-COMP:16801"/>
        <dbReference type="ChEBI" id="CHEBI:57856"/>
        <dbReference type="ChEBI" id="CHEBI:59789"/>
        <dbReference type="ChEBI" id="CHEBI:156482"/>
        <dbReference type="ChEBI" id="CHEBI:156483"/>
    </reaction>
</comment>
<evidence type="ECO:0000256" key="4">
    <source>
        <dbReference type="ARBA" id="ARBA00012582"/>
    </source>
</evidence>
<dbReference type="GO" id="GO:0003968">
    <property type="term" value="F:RNA-directed RNA polymerase activity"/>
    <property type="evidence" value="ECO:0007669"/>
    <property type="project" value="UniProtKB-KW"/>
</dbReference>
<dbReference type="EC" id="2.1.1.375" evidence="21"/>
<evidence type="ECO:0000256" key="24">
    <source>
        <dbReference type="ARBA" id="ARBA00047332"/>
    </source>
</evidence>
<dbReference type="EMBL" id="MT153398">
    <property type="protein sequence ID" value="QMP82181.1"/>
    <property type="molecule type" value="Viral_cRNA"/>
</dbReference>
<keyword evidence="6" id="KW-0489">Methyltransferase</keyword>
<comment type="subcellular location">
    <subcellularLocation>
        <location evidence="1">Host cytoplasm</location>
    </subcellularLocation>
    <subcellularLocation>
        <location evidence="2">Virion</location>
    </subcellularLocation>
</comment>
<dbReference type="Pfam" id="PF00946">
    <property type="entry name" value="Mononeg_RNA_pol"/>
    <property type="match status" value="1"/>
</dbReference>
<evidence type="ECO:0000256" key="21">
    <source>
        <dbReference type="ARBA" id="ARBA00026099"/>
    </source>
</evidence>
<evidence type="ECO:0000256" key="13">
    <source>
        <dbReference type="ARBA" id="ARBA00022840"/>
    </source>
</evidence>
<evidence type="ECO:0000313" key="29">
    <source>
        <dbReference type="EMBL" id="QMP82181.1"/>
    </source>
</evidence>